<protein>
    <submittedName>
        <fullName evidence="1">Uncharacterized protein</fullName>
    </submittedName>
</protein>
<dbReference type="EMBL" id="BMOK01000003">
    <property type="protein sequence ID" value="GGL46767.1"/>
    <property type="molecule type" value="Genomic_DNA"/>
</dbReference>
<keyword evidence="2" id="KW-1185">Reference proteome</keyword>
<evidence type="ECO:0000313" key="1">
    <source>
        <dbReference type="EMBL" id="GGL46767.1"/>
    </source>
</evidence>
<proteinExistence type="predicted"/>
<reference evidence="1" key="2">
    <citation type="submission" date="2020-09" db="EMBL/GenBank/DDBJ databases">
        <authorList>
            <person name="Sun Q."/>
            <person name="Ohkuma M."/>
        </authorList>
    </citation>
    <scope>NUCLEOTIDE SEQUENCE</scope>
    <source>
        <strain evidence="1">JCM 15325</strain>
    </source>
</reference>
<dbReference type="AlphaFoldDB" id="A0A917W0L0"/>
<organism evidence="1 2">
    <name type="scientific">Sporolactobacillus putidus</name>
    <dbReference type="NCBI Taxonomy" id="492735"/>
    <lineage>
        <taxon>Bacteria</taxon>
        <taxon>Bacillati</taxon>
        <taxon>Bacillota</taxon>
        <taxon>Bacilli</taxon>
        <taxon>Bacillales</taxon>
        <taxon>Sporolactobacillaceae</taxon>
        <taxon>Sporolactobacillus</taxon>
    </lineage>
</organism>
<evidence type="ECO:0000313" key="2">
    <source>
        <dbReference type="Proteomes" id="UP000654670"/>
    </source>
</evidence>
<accession>A0A917W0L0</accession>
<name>A0A917W0L0_9BACL</name>
<comment type="caution">
    <text evidence="1">The sequence shown here is derived from an EMBL/GenBank/DDBJ whole genome shotgun (WGS) entry which is preliminary data.</text>
</comment>
<sequence>MSTEWEPREQRSFRKGQLAEAPVFLKAGCWAAAKQAADCHCG</sequence>
<dbReference type="Proteomes" id="UP000654670">
    <property type="component" value="Unassembled WGS sequence"/>
</dbReference>
<reference evidence="1" key="1">
    <citation type="journal article" date="2014" name="Int. J. Syst. Evol. Microbiol.">
        <title>Complete genome sequence of Corynebacterium casei LMG S-19264T (=DSM 44701T), isolated from a smear-ripened cheese.</title>
        <authorList>
            <consortium name="US DOE Joint Genome Institute (JGI-PGF)"/>
            <person name="Walter F."/>
            <person name="Albersmeier A."/>
            <person name="Kalinowski J."/>
            <person name="Ruckert C."/>
        </authorList>
    </citation>
    <scope>NUCLEOTIDE SEQUENCE</scope>
    <source>
        <strain evidence="1">JCM 15325</strain>
    </source>
</reference>
<gene>
    <name evidence="1" type="ORF">GCM10007968_08570</name>
</gene>